<reference evidence="3" key="1">
    <citation type="submission" date="2015-06" db="UniProtKB">
        <authorList>
            <consortium name="EnsemblPlants"/>
        </authorList>
    </citation>
    <scope>IDENTIFICATION</scope>
</reference>
<protein>
    <recommendedName>
        <fullName evidence="2">Methyltransferase type 11 domain-containing protein</fullName>
    </recommendedName>
</protein>
<dbReference type="CDD" id="cd02440">
    <property type="entry name" value="AdoMet_MTases"/>
    <property type="match status" value="1"/>
</dbReference>
<sequence>MQQQGAAALTPATGLGSRPSLTVKTSRVCTTAALPPLCRCGRRHLIGSTTATALLPLLALPSPAASPVDPEVMLERVHPARPEWYEKFYATAMDKFMKPYEAEQIAQYKSKLFSQLMTAGKNILELGVGTGPNLKYYANADGVNIVGVDPNKHMEEYARAAAVSAGLPPSNFTFRRGVGEALPAEDNSMDAVVGTLVMCSVSDVEMALREIKRVLKPGGLYIFIEHVAAPDGSFLRFVQGALNPLQQFVSDGCHLTRETGEIIREAGFSSLDLNTTRLSTAFILSPHVYGVACK</sequence>
<evidence type="ECO:0000256" key="1">
    <source>
        <dbReference type="SAM" id="MobiDB-lite"/>
    </source>
</evidence>
<evidence type="ECO:0000313" key="4">
    <source>
        <dbReference type="Proteomes" id="UP000007306"/>
    </source>
</evidence>
<dbReference type="InterPro" id="IPR029063">
    <property type="entry name" value="SAM-dependent_MTases_sf"/>
</dbReference>
<keyword evidence="4" id="KW-1185">Reference proteome</keyword>
<feature type="region of interest" description="Disordered" evidence="1">
    <location>
        <begin position="1"/>
        <end position="20"/>
    </location>
</feature>
<dbReference type="PANTHER" id="PTHR45036:SF1">
    <property type="entry name" value="METHYLTRANSFERASE LIKE 7A"/>
    <property type="match status" value="1"/>
</dbReference>
<organism evidence="3 4">
    <name type="scientific">Oryza glaberrima</name>
    <name type="common">African rice</name>
    <dbReference type="NCBI Taxonomy" id="4538"/>
    <lineage>
        <taxon>Eukaryota</taxon>
        <taxon>Viridiplantae</taxon>
        <taxon>Streptophyta</taxon>
        <taxon>Embryophyta</taxon>
        <taxon>Tracheophyta</taxon>
        <taxon>Spermatophyta</taxon>
        <taxon>Magnoliopsida</taxon>
        <taxon>Liliopsida</taxon>
        <taxon>Poales</taxon>
        <taxon>Poaceae</taxon>
        <taxon>BOP clade</taxon>
        <taxon>Oryzoideae</taxon>
        <taxon>Oryzeae</taxon>
        <taxon>Oryzinae</taxon>
        <taxon>Oryza</taxon>
    </lineage>
</organism>
<evidence type="ECO:0000259" key="2">
    <source>
        <dbReference type="Pfam" id="PF08241"/>
    </source>
</evidence>
<dbReference type="Gramene" id="ORGLA02G0277900.1">
    <property type="protein sequence ID" value="ORGLA02G0277900.1"/>
    <property type="gene ID" value="ORGLA02G0277900"/>
</dbReference>
<dbReference type="eggNOG" id="KOG4300">
    <property type="taxonomic scope" value="Eukaryota"/>
</dbReference>
<dbReference type="Gene3D" id="3.40.50.150">
    <property type="entry name" value="Vaccinia Virus protein VP39"/>
    <property type="match status" value="1"/>
</dbReference>
<reference evidence="3 4" key="2">
    <citation type="submission" date="2018-04" db="EMBL/GenBank/DDBJ databases">
        <title>OglaRS2 (Oryza glaberrima Reference Sequence Version 2).</title>
        <authorList>
            <person name="Zhang J."/>
            <person name="Kudrna D."/>
            <person name="Lee S."/>
            <person name="Talag J."/>
            <person name="Rajasekar S."/>
            <person name="Wing R.A."/>
        </authorList>
    </citation>
    <scope>NUCLEOTIDE SEQUENCE [LARGE SCALE GENOMIC DNA]</scope>
    <source>
        <strain evidence="3 4">cv. IRGC 96717</strain>
    </source>
</reference>
<accession>I1P473</accession>
<evidence type="ECO:0000313" key="3">
    <source>
        <dbReference type="EnsemblPlants" id="ORGLA02G0277900.1"/>
    </source>
</evidence>
<dbReference type="HOGENOM" id="CLU_037990_7_1_1"/>
<dbReference type="SUPFAM" id="SSF53335">
    <property type="entry name" value="S-adenosyl-L-methionine-dependent methyltransferases"/>
    <property type="match status" value="1"/>
</dbReference>
<dbReference type="OMA" id="PLWYYFG"/>
<dbReference type="EnsemblPlants" id="ORGLA02G0277900.1">
    <property type="protein sequence ID" value="ORGLA02G0277900.1"/>
    <property type="gene ID" value="ORGLA02G0277900"/>
</dbReference>
<dbReference type="GO" id="GO:0008757">
    <property type="term" value="F:S-adenosylmethionine-dependent methyltransferase activity"/>
    <property type="evidence" value="ECO:0007669"/>
    <property type="project" value="InterPro"/>
</dbReference>
<dbReference type="Pfam" id="PF08241">
    <property type="entry name" value="Methyltransf_11"/>
    <property type="match status" value="1"/>
</dbReference>
<proteinExistence type="predicted"/>
<dbReference type="STRING" id="4538.I1P473"/>
<name>I1P473_ORYGL</name>
<dbReference type="Proteomes" id="UP000007306">
    <property type="component" value="Chromosome 2"/>
</dbReference>
<dbReference type="AlphaFoldDB" id="I1P473"/>
<dbReference type="PANTHER" id="PTHR45036">
    <property type="entry name" value="METHYLTRANSFERASE LIKE 7B"/>
    <property type="match status" value="1"/>
</dbReference>
<feature type="compositionally biased region" description="Low complexity" evidence="1">
    <location>
        <begin position="1"/>
        <end position="16"/>
    </location>
</feature>
<dbReference type="InterPro" id="IPR013216">
    <property type="entry name" value="Methyltransf_11"/>
</dbReference>
<dbReference type="InterPro" id="IPR052356">
    <property type="entry name" value="Thiol_S-MT"/>
</dbReference>
<feature type="domain" description="Methyltransferase type 11" evidence="2">
    <location>
        <begin position="124"/>
        <end position="223"/>
    </location>
</feature>